<keyword evidence="1" id="KW-1133">Transmembrane helix</keyword>
<name>A0A6J5LYY3_9CAUD</name>
<feature type="transmembrane region" description="Helical" evidence="1">
    <location>
        <begin position="38"/>
        <end position="56"/>
    </location>
</feature>
<reference evidence="2" key="1">
    <citation type="submission" date="2020-04" db="EMBL/GenBank/DDBJ databases">
        <authorList>
            <person name="Chiriac C."/>
            <person name="Salcher M."/>
            <person name="Ghai R."/>
            <person name="Kavagutti S V."/>
        </authorList>
    </citation>
    <scope>NUCLEOTIDE SEQUENCE</scope>
</reference>
<gene>
    <name evidence="2" type="ORF">UFOVP340_27</name>
</gene>
<dbReference type="EMBL" id="LR796350">
    <property type="protein sequence ID" value="CAB4139311.1"/>
    <property type="molecule type" value="Genomic_DNA"/>
</dbReference>
<keyword evidence="1" id="KW-0812">Transmembrane</keyword>
<proteinExistence type="predicted"/>
<evidence type="ECO:0000256" key="1">
    <source>
        <dbReference type="SAM" id="Phobius"/>
    </source>
</evidence>
<evidence type="ECO:0000313" key="2">
    <source>
        <dbReference type="EMBL" id="CAB4139311.1"/>
    </source>
</evidence>
<protein>
    <submittedName>
        <fullName evidence="2">Uncharacterized protein</fullName>
    </submittedName>
</protein>
<organism evidence="2">
    <name type="scientific">uncultured Caudovirales phage</name>
    <dbReference type="NCBI Taxonomy" id="2100421"/>
    <lineage>
        <taxon>Viruses</taxon>
        <taxon>Duplodnaviria</taxon>
        <taxon>Heunggongvirae</taxon>
        <taxon>Uroviricota</taxon>
        <taxon>Caudoviricetes</taxon>
        <taxon>Peduoviridae</taxon>
        <taxon>Maltschvirus</taxon>
        <taxon>Maltschvirus maltsch</taxon>
    </lineage>
</organism>
<sequence>MSDHSNNDYHAYGIVHIRNCKECRDEYHRRHDITEERAALFVICFLALGVLMYWVWEKDKGIR</sequence>
<accession>A0A6J5LYY3</accession>
<keyword evidence="1" id="KW-0472">Membrane</keyword>